<keyword evidence="2" id="KW-1133">Transmembrane helix</keyword>
<feature type="transmembrane region" description="Helical" evidence="2">
    <location>
        <begin position="6"/>
        <end position="27"/>
    </location>
</feature>
<keyword evidence="2" id="KW-0472">Membrane</keyword>
<proteinExistence type="predicted"/>
<protein>
    <submittedName>
        <fullName evidence="3">DNA pilot protein</fullName>
    </submittedName>
</protein>
<accession>A0A976N205</accession>
<feature type="coiled-coil region" evidence="1">
    <location>
        <begin position="150"/>
        <end position="206"/>
    </location>
</feature>
<dbReference type="EMBL" id="OM869560">
    <property type="protein sequence ID" value="UPW41225.1"/>
    <property type="molecule type" value="Genomic_DNA"/>
</dbReference>
<organism evidence="3">
    <name type="scientific">Sigmofec virus UA08Rod_4822</name>
    <dbReference type="NCBI Taxonomy" id="2929411"/>
    <lineage>
        <taxon>Viruses</taxon>
        <taxon>Monodnaviria</taxon>
        <taxon>Sangervirae</taxon>
        <taxon>Phixviricota</taxon>
        <taxon>Malgrandaviricetes</taxon>
        <taxon>Petitvirales</taxon>
        <taxon>Microviridae</taxon>
    </lineage>
</organism>
<evidence type="ECO:0000256" key="1">
    <source>
        <dbReference type="SAM" id="Coils"/>
    </source>
</evidence>
<evidence type="ECO:0000313" key="3">
    <source>
        <dbReference type="EMBL" id="UPW41225.1"/>
    </source>
</evidence>
<reference evidence="3" key="1">
    <citation type="submission" date="2022-02" db="EMBL/GenBank/DDBJ databases">
        <title>Towards deciphering the DNA virus diversity associated with rodent species in the families Cricetidae and Heteromyidae.</title>
        <authorList>
            <person name="Lund M."/>
            <person name="Larsen B.B."/>
            <person name="Gryseels S."/>
            <person name="Kraberger S."/>
            <person name="Rowsey D.M."/>
            <person name="Steger L."/>
            <person name="Yule K.M."/>
            <person name="Upham N.S."/>
            <person name="Worobey M."/>
            <person name="Van Doorslaer K."/>
            <person name="Varsani A."/>
        </authorList>
    </citation>
    <scope>NUCLEOTIDE SEQUENCE</scope>
    <source>
        <strain evidence="3">UA08Rod_4822</strain>
    </source>
</reference>
<evidence type="ECO:0000256" key="2">
    <source>
        <dbReference type="SAM" id="Phobius"/>
    </source>
</evidence>
<keyword evidence="1" id="KW-0175">Coiled coil</keyword>
<name>A0A976N205_9VIRU</name>
<keyword evidence="2" id="KW-0812">Transmembrane</keyword>
<sequence>MGIFDGAVGGAISGGMGLISAGINAAVANKQQKRQHKYNKELMGIQQGYQQDNMALTHQLNEESADNADARTRALKQDYWDMYESPEAQRRALEEAGLGVGMMYGGGAQGMGMSNPQGAQAAGAATGAAGVPSSGLPHVDMSGLNNLALLPERIAQIDKLKEEARALKIENDAKEPVAKEKESVSLETSKQQLDKLAAETQNVEAKTTLEQINAGLANVDLAIKQATSDTSIKLAGQNLHNLIEEGNLLTQKILTEKYDRAYKKKFAGTMMKLYINQAELYGAQELNVKQDTSRRPGEFQQKMQNIYRQIVNQRDANEYHYDAELKKIMQQYDLMDIKAMQNLLFGVGLFSKAL</sequence>